<protein>
    <submittedName>
        <fullName evidence="1">Uncharacterized protein</fullName>
    </submittedName>
</protein>
<organism evidence="1">
    <name type="scientific">viral metagenome</name>
    <dbReference type="NCBI Taxonomy" id="1070528"/>
    <lineage>
        <taxon>unclassified sequences</taxon>
        <taxon>metagenomes</taxon>
        <taxon>organismal metagenomes</taxon>
    </lineage>
</organism>
<dbReference type="AlphaFoldDB" id="A0A6M3IXQ2"/>
<proteinExistence type="predicted"/>
<evidence type="ECO:0000313" key="1">
    <source>
        <dbReference type="EMBL" id="QJA62446.1"/>
    </source>
</evidence>
<accession>A0A6M3IXQ2</accession>
<reference evidence="1" key="1">
    <citation type="submission" date="2020-03" db="EMBL/GenBank/DDBJ databases">
        <title>The deep terrestrial virosphere.</title>
        <authorList>
            <person name="Holmfeldt K."/>
            <person name="Nilsson E."/>
            <person name="Simone D."/>
            <person name="Lopez-Fernandez M."/>
            <person name="Wu X."/>
            <person name="de Brujin I."/>
            <person name="Lundin D."/>
            <person name="Andersson A."/>
            <person name="Bertilsson S."/>
            <person name="Dopson M."/>
        </authorList>
    </citation>
    <scope>NUCLEOTIDE SEQUENCE</scope>
    <source>
        <strain evidence="1">MM415B00781</strain>
    </source>
</reference>
<dbReference type="EMBL" id="MT141471">
    <property type="protein sequence ID" value="QJA62446.1"/>
    <property type="molecule type" value="Genomic_DNA"/>
</dbReference>
<sequence length="271" mass="30376">MALYSNTLQVLRHYLSSAVGDLVSGICGVTGATTTKIYAPFLHQPDDYYNDQNYEVYVYAGTNIGVTKRATDWVLTDLLLTVHSAYAAACDATSYIELHHIFTEDELRKAINMAIESIASKYLIDVIDDTTITLVADTYEYALPTSFMYLHQIITEDEVDGDEFFESGIIDPRSWSIIKAYPPTLKLDKRYYSITADKDLRLEGQGAQAIVTADTDVIYLPPAWLVQKAITFLPQNKVQSGGLDNTFKQALEISKKEPIVLPYPHARKIVE</sequence>
<name>A0A6M3IXQ2_9ZZZZ</name>
<gene>
    <name evidence="1" type="ORF">MM415B00781_0023</name>
</gene>